<evidence type="ECO:0000256" key="1">
    <source>
        <dbReference type="ARBA" id="ARBA00003065"/>
    </source>
</evidence>
<dbReference type="InterPro" id="IPR012340">
    <property type="entry name" value="NA-bd_OB-fold"/>
</dbReference>
<comment type="function">
    <text evidence="1 8">Involved in DNA repair and RecF pathway recombination.</text>
</comment>
<evidence type="ECO:0000256" key="7">
    <source>
        <dbReference type="ARBA" id="ARBA00033409"/>
    </source>
</evidence>
<dbReference type="Pfam" id="PF11967">
    <property type="entry name" value="RecO_N"/>
    <property type="match status" value="1"/>
</dbReference>
<dbReference type="InterPro" id="IPR037278">
    <property type="entry name" value="ARFGAP/RecO"/>
</dbReference>
<dbReference type="HAMAP" id="MF_00201">
    <property type="entry name" value="RecO"/>
    <property type="match status" value="1"/>
</dbReference>
<dbReference type="Pfam" id="PF02565">
    <property type="entry name" value="RecO_C"/>
    <property type="match status" value="1"/>
</dbReference>
<dbReference type="PANTHER" id="PTHR33991:SF1">
    <property type="entry name" value="DNA REPAIR PROTEIN RECO"/>
    <property type="match status" value="1"/>
</dbReference>
<dbReference type="GO" id="GO:0006302">
    <property type="term" value="P:double-strand break repair"/>
    <property type="evidence" value="ECO:0007669"/>
    <property type="project" value="TreeGrafter"/>
</dbReference>
<dbReference type="InterPro" id="IPR042242">
    <property type="entry name" value="RecO_C"/>
</dbReference>
<evidence type="ECO:0000256" key="2">
    <source>
        <dbReference type="ARBA" id="ARBA00007452"/>
    </source>
</evidence>
<evidence type="ECO:0000256" key="5">
    <source>
        <dbReference type="ARBA" id="ARBA00023172"/>
    </source>
</evidence>
<keyword evidence="6 8" id="KW-0234">DNA repair</keyword>
<evidence type="ECO:0000313" key="11">
    <source>
        <dbReference type="Proteomes" id="UP000291106"/>
    </source>
</evidence>
<dbReference type="RefSeq" id="WP_130603540.1">
    <property type="nucleotide sequence ID" value="NZ_CP036200.1"/>
</dbReference>
<evidence type="ECO:0000256" key="8">
    <source>
        <dbReference type="HAMAP-Rule" id="MF_00201"/>
    </source>
</evidence>
<sequence length="228" mass="25705">MQRAYVLHHRPFRESSVIVNLLVDGVGRVDAITRIGSKKRSIKSILQPFQPLLVQFLYQPKSSQSSLRTITQIESASLPLPLAGNALYSGMYLNELLVRLIQVEHQADTLFVAYHQTLMKLASEFDANLLRYFEKQLLNELGAMPQLEYDSQGDNISPECFYRYLDETGFMPIAAKSKQSFKGNMLLALAADELNNEQQNSAKGLMRGLLAPLLGDKPLLSRKLFVRS</sequence>
<dbReference type="InterPro" id="IPR003717">
    <property type="entry name" value="RecO"/>
</dbReference>
<dbReference type="SUPFAM" id="SSF57863">
    <property type="entry name" value="ArfGap/RecO-like zinc finger"/>
    <property type="match status" value="1"/>
</dbReference>
<evidence type="ECO:0000313" key="10">
    <source>
        <dbReference type="EMBL" id="QBF84937.1"/>
    </source>
</evidence>
<reference evidence="10 11" key="1">
    <citation type="submission" date="2019-02" db="EMBL/GenBank/DDBJ databases">
        <title>Shewanella sp. D4-2 isolated from Dokdo Island.</title>
        <authorList>
            <person name="Baek K."/>
        </authorList>
    </citation>
    <scope>NUCLEOTIDE SEQUENCE [LARGE SCALE GENOMIC DNA]</scope>
    <source>
        <strain evidence="10 11">D4-2</strain>
    </source>
</reference>
<dbReference type="SUPFAM" id="SSF50249">
    <property type="entry name" value="Nucleic acid-binding proteins"/>
    <property type="match status" value="1"/>
</dbReference>
<evidence type="ECO:0000256" key="4">
    <source>
        <dbReference type="ARBA" id="ARBA00022763"/>
    </source>
</evidence>
<dbReference type="Gene3D" id="2.40.50.140">
    <property type="entry name" value="Nucleic acid-binding proteins"/>
    <property type="match status" value="1"/>
</dbReference>
<keyword evidence="11" id="KW-1185">Reference proteome</keyword>
<feature type="domain" description="DNA replication/recombination mediator RecO N-terminal" evidence="9">
    <location>
        <begin position="2"/>
        <end position="75"/>
    </location>
</feature>
<dbReference type="InterPro" id="IPR022572">
    <property type="entry name" value="DNA_rep/recomb_RecO_N"/>
</dbReference>
<proteinExistence type="inferred from homology"/>
<evidence type="ECO:0000256" key="6">
    <source>
        <dbReference type="ARBA" id="ARBA00023204"/>
    </source>
</evidence>
<comment type="similarity">
    <text evidence="2 8">Belongs to the RecO family.</text>
</comment>
<dbReference type="OrthoDB" id="9804792at2"/>
<dbReference type="GO" id="GO:0043590">
    <property type="term" value="C:bacterial nucleoid"/>
    <property type="evidence" value="ECO:0007669"/>
    <property type="project" value="TreeGrafter"/>
</dbReference>
<dbReference type="GO" id="GO:0006310">
    <property type="term" value="P:DNA recombination"/>
    <property type="evidence" value="ECO:0007669"/>
    <property type="project" value="UniProtKB-UniRule"/>
</dbReference>
<dbReference type="Gene3D" id="1.20.1440.120">
    <property type="entry name" value="Recombination protein O, C-terminal domain"/>
    <property type="match status" value="1"/>
</dbReference>
<protein>
    <recommendedName>
        <fullName evidence="3 8">DNA repair protein RecO</fullName>
    </recommendedName>
    <alternativeName>
        <fullName evidence="7 8">Recombination protein O</fullName>
    </alternativeName>
</protein>
<keyword evidence="4 8" id="KW-0227">DNA damage</keyword>
<evidence type="ECO:0000256" key="3">
    <source>
        <dbReference type="ARBA" id="ARBA00021310"/>
    </source>
</evidence>
<accession>A0A411PN18</accession>
<dbReference type="KEGG" id="smai:EXU30_15450"/>
<gene>
    <name evidence="8 10" type="primary">recO</name>
    <name evidence="10" type="ORF">EXU30_15450</name>
</gene>
<dbReference type="AlphaFoldDB" id="A0A411PN18"/>
<evidence type="ECO:0000259" key="9">
    <source>
        <dbReference type="Pfam" id="PF11967"/>
    </source>
</evidence>
<organism evidence="10 11">
    <name type="scientific">Shewanella maritima</name>
    <dbReference type="NCBI Taxonomy" id="2520507"/>
    <lineage>
        <taxon>Bacteria</taxon>
        <taxon>Pseudomonadati</taxon>
        <taxon>Pseudomonadota</taxon>
        <taxon>Gammaproteobacteria</taxon>
        <taxon>Alteromonadales</taxon>
        <taxon>Shewanellaceae</taxon>
        <taxon>Shewanella</taxon>
    </lineage>
</organism>
<dbReference type="Proteomes" id="UP000291106">
    <property type="component" value="Chromosome"/>
</dbReference>
<keyword evidence="5 8" id="KW-0233">DNA recombination</keyword>
<dbReference type="NCBIfam" id="TIGR00613">
    <property type="entry name" value="reco"/>
    <property type="match status" value="1"/>
</dbReference>
<dbReference type="EMBL" id="CP036200">
    <property type="protein sequence ID" value="QBF84937.1"/>
    <property type="molecule type" value="Genomic_DNA"/>
</dbReference>
<dbReference type="PANTHER" id="PTHR33991">
    <property type="entry name" value="DNA REPAIR PROTEIN RECO"/>
    <property type="match status" value="1"/>
</dbReference>
<name>A0A411PN18_9GAMM</name>